<dbReference type="InterPro" id="IPR000467">
    <property type="entry name" value="G_patch_dom"/>
</dbReference>
<feature type="domain" description="RRM" evidence="4">
    <location>
        <begin position="26"/>
        <end position="103"/>
    </location>
</feature>
<dbReference type="Pfam" id="PF01585">
    <property type="entry name" value="G-patch"/>
    <property type="match status" value="1"/>
</dbReference>
<evidence type="ECO:0000259" key="5">
    <source>
        <dbReference type="PROSITE" id="PS50174"/>
    </source>
</evidence>
<dbReference type="InterPro" id="IPR050502">
    <property type="entry name" value="Euk_RNA-bind_prot"/>
</dbReference>
<gene>
    <name evidence="6" type="ORF">IW261DRAFT_1324617</name>
</gene>
<name>A0AA39PX37_9AGAR</name>
<dbReference type="Pfam" id="PF00076">
    <property type="entry name" value="RRM_1"/>
    <property type="match status" value="2"/>
</dbReference>
<sequence length="619" mass="66970">MSEAQVAHVAQDGAPPVTQDKEETGFKVFAGNLAYATTDEGLKAFFAPVQSDVLSAQVILRGTRSAGYGFVALATEEAAHKAVAALDKTELDGRQVIIEIAKPSEQKDKERKERKAKRRPGRRGSKAVPGEVTEAEANGEVTVVPEPAAAGTDEAAKPKKKKKNARKNKSKAAPEGDIETAAPAAEGEVATEAVPKKKARKPRAPRAARPAGEDPVGEPSGNMLFVANLGFNIDDDGLKGLFTEAGISVVSARIVRRRWGQPRRSKGYGFVDVGGEEEQKKAIAALEGKEVGGRNIAVKVAVNTAHDDAHDESDAAEGPIAPAIIADAPASAREVESREEGLSKSLFTRAKEEQEAGIATGNKAMSIMMKMGFKPGQSLGKTDDEPADAAPSIDVASSSKKSEGHKVEPLPLNEWEGELKGIGTRKRGLSPTSAERIAKMAKMAETAKQSNFRDRAMQEYAERRAEGRLLSAQRTCSNLDEKADIKFNILCLNPNNPESFPHGLMDALELHTTLSLPIAFKHNIASVESRLRQQMQSDALQPLDDVTDQDQKAVAADPEFSSETLEESAQYLRLQAQDRLELILAYLRDRYLYCFWCGTQYHSHDEMSNECPGPDEDDH</sequence>
<dbReference type="Proteomes" id="UP001175227">
    <property type="component" value="Unassembled WGS sequence"/>
</dbReference>
<reference evidence="6" key="1">
    <citation type="submission" date="2023-06" db="EMBL/GenBank/DDBJ databases">
        <authorList>
            <consortium name="Lawrence Berkeley National Laboratory"/>
            <person name="Ahrendt S."/>
            <person name="Sahu N."/>
            <person name="Indic B."/>
            <person name="Wong-Bajracharya J."/>
            <person name="Merenyi Z."/>
            <person name="Ke H.-M."/>
            <person name="Monk M."/>
            <person name="Kocsube S."/>
            <person name="Drula E."/>
            <person name="Lipzen A."/>
            <person name="Balint B."/>
            <person name="Henrissat B."/>
            <person name="Andreopoulos B."/>
            <person name="Martin F.M."/>
            <person name="Harder C.B."/>
            <person name="Rigling D."/>
            <person name="Ford K.L."/>
            <person name="Foster G.D."/>
            <person name="Pangilinan J."/>
            <person name="Papanicolaou A."/>
            <person name="Barry K."/>
            <person name="LaButti K."/>
            <person name="Viragh M."/>
            <person name="Koriabine M."/>
            <person name="Yan M."/>
            <person name="Riley R."/>
            <person name="Champramary S."/>
            <person name="Plett K.L."/>
            <person name="Tsai I.J."/>
            <person name="Slot J."/>
            <person name="Sipos G."/>
            <person name="Plett J."/>
            <person name="Nagy L.G."/>
            <person name="Grigoriev I.V."/>
        </authorList>
    </citation>
    <scope>NUCLEOTIDE SEQUENCE</scope>
    <source>
        <strain evidence="6">ICMP 16352</strain>
    </source>
</reference>
<evidence type="ECO:0000313" key="7">
    <source>
        <dbReference type="Proteomes" id="UP001175227"/>
    </source>
</evidence>
<dbReference type="PANTHER" id="PTHR48025:SF1">
    <property type="entry name" value="RRM DOMAIN-CONTAINING PROTEIN"/>
    <property type="match status" value="1"/>
</dbReference>
<feature type="domain" description="G-patch" evidence="5">
    <location>
        <begin position="360"/>
        <end position="408"/>
    </location>
</feature>
<evidence type="ECO:0000256" key="3">
    <source>
        <dbReference type="SAM" id="MobiDB-lite"/>
    </source>
</evidence>
<dbReference type="EMBL" id="JAUEPR010000001">
    <property type="protein sequence ID" value="KAK0490703.1"/>
    <property type="molecule type" value="Genomic_DNA"/>
</dbReference>
<protein>
    <recommendedName>
        <fullName evidence="8">RNA-binding domain-containing protein</fullName>
    </recommendedName>
</protein>
<comment type="caution">
    <text evidence="6">The sequence shown here is derived from an EMBL/GenBank/DDBJ whole genome shotgun (WGS) entry which is preliminary data.</text>
</comment>
<accession>A0AA39PX37</accession>
<dbReference type="SMART" id="SM00360">
    <property type="entry name" value="RRM"/>
    <property type="match status" value="2"/>
</dbReference>
<feature type="region of interest" description="Disordered" evidence="3">
    <location>
        <begin position="1"/>
        <end position="21"/>
    </location>
</feature>
<dbReference type="PROSITE" id="PS50174">
    <property type="entry name" value="G_PATCH"/>
    <property type="match status" value="1"/>
</dbReference>
<dbReference type="AlphaFoldDB" id="A0AA39PX37"/>
<dbReference type="PANTHER" id="PTHR48025">
    <property type="entry name" value="OS02G0815200 PROTEIN"/>
    <property type="match status" value="1"/>
</dbReference>
<feature type="compositionally biased region" description="Basic residues" evidence="3">
    <location>
        <begin position="158"/>
        <end position="170"/>
    </location>
</feature>
<feature type="domain" description="RRM" evidence="4">
    <location>
        <begin position="222"/>
        <end position="303"/>
    </location>
</feature>
<dbReference type="InterPro" id="IPR035979">
    <property type="entry name" value="RBD_domain_sf"/>
</dbReference>
<keyword evidence="7" id="KW-1185">Reference proteome</keyword>
<dbReference type="InterPro" id="IPR025239">
    <property type="entry name" value="DUF4187"/>
</dbReference>
<dbReference type="Gene3D" id="3.30.70.330">
    <property type="match status" value="2"/>
</dbReference>
<proteinExistence type="predicted"/>
<evidence type="ECO:0000259" key="4">
    <source>
        <dbReference type="PROSITE" id="PS50102"/>
    </source>
</evidence>
<feature type="region of interest" description="Disordered" evidence="3">
    <location>
        <begin position="99"/>
        <end position="219"/>
    </location>
</feature>
<dbReference type="Pfam" id="PF13821">
    <property type="entry name" value="DUF4187"/>
    <property type="match status" value="1"/>
</dbReference>
<organism evidence="6 7">
    <name type="scientific">Armillaria novae-zelandiae</name>
    <dbReference type="NCBI Taxonomy" id="153914"/>
    <lineage>
        <taxon>Eukaryota</taxon>
        <taxon>Fungi</taxon>
        <taxon>Dikarya</taxon>
        <taxon>Basidiomycota</taxon>
        <taxon>Agaricomycotina</taxon>
        <taxon>Agaricomycetes</taxon>
        <taxon>Agaricomycetidae</taxon>
        <taxon>Agaricales</taxon>
        <taxon>Marasmiineae</taxon>
        <taxon>Physalacriaceae</taxon>
        <taxon>Armillaria</taxon>
    </lineage>
</organism>
<evidence type="ECO:0008006" key="8">
    <source>
        <dbReference type="Google" id="ProtNLM"/>
    </source>
</evidence>
<dbReference type="PROSITE" id="PS50102">
    <property type="entry name" value="RRM"/>
    <property type="match status" value="2"/>
</dbReference>
<dbReference type="InterPro" id="IPR012677">
    <property type="entry name" value="Nucleotide-bd_a/b_plait_sf"/>
</dbReference>
<evidence type="ECO:0000256" key="1">
    <source>
        <dbReference type="ARBA" id="ARBA00022884"/>
    </source>
</evidence>
<dbReference type="SMART" id="SM01173">
    <property type="entry name" value="DUF4187"/>
    <property type="match status" value="1"/>
</dbReference>
<evidence type="ECO:0000256" key="2">
    <source>
        <dbReference type="PROSITE-ProRule" id="PRU00176"/>
    </source>
</evidence>
<feature type="compositionally biased region" description="Basic residues" evidence="3">
    <location>
        <begin position="114"/>
        <end position="125"/>
    </location>
</feature>
<dbReference type="GO" id="GO:0003729">
    <property type="term" value="F:mRNA binding"/>
    <property type="evidence" value="ECO:0007669"/>
    <property type="project" value="TreeGrafter"/>
</dbReference>
<evidence type="ECO:0000313" key="6">
    <source>
        <dbReference type="EMBL" id="KAK0490703.1"/>
    </source>
</evidence>
<dbReference type="SUPFAM" id="SSF54928">
    <property type="entry name" value="RNA-binding domain, RBD"/>
    <property type="match status" value="2"/>
</dbReference>
<feature type="compositionally biased region" description="Basic residues" evidence="3">
    <location>
        <begin position="196"/>
        <end position="206"/>
    </location>
</feature>
<feature type="compositionally biased region" description="Basic and acidic residues" evidence="3">
    <location>
        <begin position="102"/>
        <end position="113"/>
    </location>
</feature>
<feature type="region of interest" description="Disordered" evidence="3">
    <location>
        <begin position="375"/>
        <end position="407"/>
    </location>
</feature>
<keyword evidence="1 2" id="KW-0694">RNA-binding</keyword>
<dbReference type="InterPro" id="IPR000504">
    <property type="entry name" value="RRM_dom"/>
</dbReference>
<dbReference type="GO" id="GO:0005634">
    <property type="term" value="C:nucleus"/>
    <property type="evidence" value="ECO:0007669"/>
    <property type="project" value="TreeGrafter"/>
</dbReference>